<keyword evidence="1" id="KW-1133">Transmembrane helix</keyword>
<dbReference type="EMBL" id="BMXL01000015">
    <property type="protein sequence ID" value="GHD29210.1"/>
    <property type="molecule type" value="Genomic_DNA"/>
</dbReference>
<feature type="transmembrane region" description="Helical" evidence="1">
    <location>
        <begin position="183"/>
        <end position="206"/>
    </location>
</feature>
<proteinExistence type="predicted"/>
<dbReference type="PANTHER" id="PTHR37314:SF4">
    <property type="entry name" value="UPF0700 TRANSMEMBRANE PROTEIN YOAK"/>
    <property type="match status" value="1"/>
</dbReference>
<name>A0A918XF26_9ACTN</name>
<keyword evidence="1" id="KW-0812">Transmembrane</keyword>
<dbReference type="Proteomes" id="UP000654947">
    <property type="component" value="Unassembled WGS sequence"/>
</dbReference>
<protein>
    <recommendedName>
        <fullName evidence="4">DUF1275 domain-containing protein</fullName>
    </recommendedName>
</protein>
<keyword evidence="3" id="KW-1185">Reference proteome</keyword>
<dbReference type="InterPro" id="IPR010699">
    <property type="entry name" value="DUF1275"/>
</dbReference>
<dbReference type="Pfam" id="PF06912">
    <property type="entry name" value="DUF1275"/>
    <property type="match status" value="1"/>
</dbReference>
<feature type="transmembrane region" description="Helical" evidence="1">
    <location>
        <begin position="50"/>
        <end position="68"/>
    </location>
</feature>
<evidence type="ECO:0000313" key="3">
    <source>
        <dbReference type="Proteomes" id="UP000654947"/>
    </source>
</evidence>
<accession>A0A918XF26</accession>
<dbReference type="AlphaFoldDB" id="A0A918XF26"/>
<reference evidence="2 3" key="1">
    <citation type="journal article" date="2014" name="Int. J. Syst. Evol. Microbiol.">
        <title>Complete genome sequence of Corynebacterium casei LMG S-19264T (=DSM 44701T), isolated from a smear-ripened cheese.</title>
        <authorList>
            <consortium name="US DOE Joint Genome Institute (JGI-PGF)"/>
            <person name="Walter F."/>
            <person name="Albersmeier A."/>
            <person name="Kalinowski J."/>
            <person name="Ruckert C."/>
        </authorList>
    </citation>
    <scope>NUCLEOTIDE SEQUENCE [LARGE SCALE GENOMIC DNA]</scope>
    <source>
        <strain evidence="2 3">KCTC 19473</strain>
    </source>
</reference>
<sequence length="213" mass="21492">MRRSTALAALTACAGGMDLLSVTALGGVFSGITTGNLVHAGHGAGTAHWPLAATAAGAVAAFATGAALASRTMGPSHEQTRARMRLQLALQTTVVALFAAGWLLVRADPGTLTSPLLLGTAALAMGAQSAWARQNGTSTTYLTGTLTAAVADTATGQGLARHRWDLTRLACLLAGATTTTLVLVWWAPAAALVPAACALAGAALWWPCPHTRT</sequence>
<dbReference type="PANTHER" id="PTHR37314">
    <property type="entry name" value="SLR0142 PROTEIN"/>
    <property type="match status" value="1"/>
</dbReference>
<keyword evidence="1" id="KW-0472">Membrane</keyword>
<organism evidence="2 3">
    <name type="scientific">Nocardiopsis kunsanensis</name>
    <dbReference type="NCBI Taxonomy" id="141693"/>
    <lineage>
        <taxon>Bacteria</taxon>
        <taxon>Bacillati</taxon>
        <taxon>Actinomycetota</taxon>
        <taxon>Actinomycetes</taxon>
        <taxon>Streptosporangiales</taxon>
        <taxon>Nocardiopsidaceae</taxon>
        <taxon>Nocardiopsis</taxon>
    </lineage>
</organism>
<gene>
    <name evidence="2" type="ORF">GCM10007147_29810</name>
</gene>
<evidence type="ECO:0008006" key="4">
    <source>
        <dbReference type="Google" id="ProtNLM"/>
    </source>
</evidence>
<dbReference type="RefSeq" id="WP_193518157.1">
    <property type="nucleotide sequence ID" value="NZ_BMXL01000015.1"/>
</dbReference>
<feature type="transmembrane region" description="Helical" evidence="1">
    <location>
        <begin position="88"/>
        <end position="105"/>
    </location>
</feature>
<evidence type="ECO:0000256" key="1">
    <source>
        <dbReference type="SAM" id="Phobius"/>
    </source>
</evidence>
<evidence type="ECO:0000313" key="2">
    <source>
        <dbReference type="EMBL" id="GHD29210.1"/>
    </source>
</evidence>
<comment type="caution">
    <text evidence="2">The sequence shown here is derived from an EMBL/GenBank/DDBJ whole genome shotgun (WGS) entry which is preliminary data.</text>
</comment>